<protein>
    <submittedName>
        <fullName evidence="9">Uncharacterized protein</fullName>
    </submittedName>
</protein>
<comment type="caution">
    <text evidence="9">The sequence shown here is derived from an EMBL/GenBank/DDBJ whole genome shotgun (WGS) entry which is preliminary data.</text>
</comment>
<dbReference type="SUPFAM" id="SSF48452">
    <property type="entry name" value="TPR-like"/>
    <property type="match status" value="1"/>
</dbReference>
<evidence type="ECO:0000256" key="4">
    <source>
        <dbReference type="ARBA" id="ARBA00034110"/>
    </source>
</evidence>
<dbReference type="InterPro" id="IPR036770">
    <property type="entry name" value="Ankyrin_rpt-contain_sf"/>
</dbReference>
<sequence length="706" mass="77642">MQEEKQERNLTSPSMEGHSSPRQSGQEAASPPATELQTDDVNPSHQRQDNKNRRNPLLEAARNGDASAMSELLSSNHPDVDVQDPFTLETPLMIGAKLGHLNIVQQCLAANANVDILSIDVATALLYAVKPGFTAIVQALLEAHANVHIADSHGDTAIKLAVRNHHAEIAWLLYDHGAESIDVDGFASHYRFMSVDDPKMNGDIQAQLCQAAADGDLPVVQRLLQAGIDANSVSKDEQTPLLLACFHNHDAVIKELLEYGADVNCTDWLGRSPLYHAVKHGDYALASTLIALGATADPVDKLGWSPLLIAARFGFVDIVELLVDNHASQSRTNLKGQDARELAKEKGHDAVVNVLDAKLESYRMQGIADLEASDYEATMRLLVEFIHAVDSPEPCDALLAKGKGPDAVGNVLDAKLESYRIQGISALEALDFETAVHSFSELIHAVDSPEPRDVLLRCQALVGQGDVPFALVDAQSYMEYPGEKTTDGFAFIGDLYFREAPMFRAMDAYKAGLDLDPQHAACQAGVAKIWLTKDVERVFVDDALRLLNDQALYQEWCEDDRDFSAKVNQIVVNPRVYDARDMRLEILKLILQHLLATDPLDIVQSSLREVPMRETLPDKAAITQAFENEIALFVSLASDASTVACLGDKNILTMIRHIQEDPTALWTTYWMDASMASIVNLLFQDVENEDDVFVLVETQDDDEHLS</sequence>
<comment type="similarity">
    <text evidence="5">Belongs to the TANC family.</text>
</comment>
<evidence type="ECO:0000256" key="8">
    <source>
        <dbReference type="SAM" id="MobiDB-lite"/>
    </source>
</evidence>
<comment type="subcellular location">
    <subcellularLocation>
        <location evidence="4">Postsynapse</location>
    </subcellularLocation>
</comment>
<dbReference type="InterPro" id="IPR050889">
    <property type="entry name" value="Dendritic_Spine_Reg/Scaffold"/>
</dbReference>
<feature type="repeat" description="ANK" evidence="6">
    <location>
        <begin position="236"/>
        <end position="268"/>
    </location>
</feature>
<dbReference type="EMBL" id="VJMJ01000271">
    <property type="protein sequence ID" value="KAF0724416.1"/>
    <property type="molecule type" value="Genomic_DNA"/>
</dbReference>
<gene>
    <name evidence="9" type="ORF">Ae201684_016896</name>
</gene>
<name>A0A6G0WB08_9STRA</name>
<dbReference type="PROSITE" id="PS50088">
    <property type="entry name" value="ANK_REPEAT"/>
    <property type="match status" value="5"/>
</dbReference>
<keyword evidence="3 6" id="KW-0040">ANK repeat</keyword>
<organism evidence="9 10">
    <name type="scientific">Aphanomyces euteiches</name>
    <dbReference type="NCBI Taxonomy" id="100861"/>
    <lineage>
        <taxon>Eukaryota</taxon>
        <taxon>Sar</taxon>
        <taxon>Stramenopiles</taxon>
        <taxon>Oomycota</taxon>
        <taxon>Saprolegniomycetes</taxon>
        <taxon>Saprolegniales</taxon>
        <taxon>Verrucalvaceae</taxon>
        <taxon>Aphanomyces</taxon>
    </lineage>
</organism>
<keyword evidence="1" id="KW-0677">Repeat</keyword>
<evidence type="ECO:0000256" key="2">
    <source>
        <dbReference type="ARBA" id="ARBA00023018"/>
    </source>
</evidence>
<dbReference type="Proteomes" id="UP000481153">
    <property type="component" value="Unassembled WGS sequence"/>
</dbReference>
<keyword evidence="2" id="KW-0770">Synapse</keyword>
<feature type="region of interest" description="Disordered" evidence="8">
    <location>
        <begin position="1"/>
        <end position="56"/>
    </location>
</feature>
<dbReference type="InterPro" id="IPR002110">
    <property type="entry name" value="Ankyrin_rpt"/>
</dbReference>
<evidence type="ECO:0000256" key="1">
    <source>
        <dbReference type="ARBA" id="ARBA00022737"/>
    </source>
</evidence>
<accession>A0A6G0WB08</accession>
<dbReference type="PROSITE" id="PS50005">
    <property type="entry name" value="TPR"/>
    <property type="match status" value="1"/>
</dbReference>
<dbReference type="AlphaFoldDB" id="A0A6G0WB08"/>
<dbReference type="PANTHER" id="PTHR24166:SF48">
    <property type="entry name" value="PROTEIN VAPYRIN"/>
    <property type="match status" value="1"/>
</dbReference>
<evidence type="ECO:0000256" key="7">
    <source>
        <dbReference type="PROSITE-ProRule" id="PRU00339"/>
    </source>
</evidence>
<dbReference type="VEuPathDB" id="FungiDB:AeMF1_014833"/>
<dbReference type="SUPFAM" id="SSF48403">
    <property type="entry name" value="Ankyrin repeat"/>
    <property type="match status" value="1"/>
</dbReference>
<dbReference type="Gene3D" id="1.25.40.10">
    <property type="entry name" value="Tetratricopeptide repeat domain"/>
    <property type="match status" value="1"/>
</dbReference>
<dbReference type="PANTHER" id="PTHR24166">
    <property type="entry name" value="ROLLING PEBBLES, ISOFORM B"/>
    <property type="match status" value="1"/>
</dbReference>
<proteinExistence type="inferred from homology"/>
<keyword evidence="10" id="KW-1185">Reference proteome</keyword>
<dbReference type="InterPro" id="IPR011990">
    <property type="entry name" value="TPR-like_helical_dom_sf"/>
</dbReference>
<reference evidence="9 10" key="1">
    <citation type="submission" date="2019-07" db="EMBL/GenBank/DDBJ databases">
        <title>Genomics analysis of Aphanomyces spp. identifies a new class of oomycete effector associated with host adaptation.</title>
        <authorList>
            <person name="Gaulin E."/>
        </authorList>
    </citation>
    <scope>NUCLEOTIDE SEQUENCE [LARGE SCALE GENOMIC DNA]</scope>
    <source>
        <strain evidence="9 10">ATCC 201684</strain>
    </source>
</reference>
<evidence type="ECO:0000256" key="6">
    <source>
        <dbReference type="PROSITE-ProRule" id="PRU00023"/>
    </source>
</evidence>
<feature type="repeat" description="ANK" evidence="6">
    <location>
        <begin position="302"/>
        <end position="334"/>
    </location>
</feature>
<feature type="repeat" description="ANK" evidence="6">
    <location>
        <begin position="153"/>
        <end position="185"/>
    </location>
</feature>
<dbReference type="SMART" id="SM00248">
    <property type="entry name" value="ANK"/>
    <property type="match status" value="8"/>
</dbReference>
<dbReference type="Pfam" id="PF12796">
    <property type="entry name" value="Ank_2"/>
    <property type="match status" value="2"/>
</dbReference>
<dbReference type="InterPro" id="IPR019734">
    <property type="entry name" value="TPR_rpt"/>
</dbReference>
<feature type="repeat" description="ANK" evidence="6">
    <location>
        <begin position="269"/>
        <end position="301"/>
    </location>
</feature>
<dbReference type="Pfam" id="PF00023">
    <property type="entry name" value="Ank"/>
    <property type="match status" value="1"/>
</dbReference>
<feature type="repeat" description="ANK" evidence="6">
    <location>
        <begin position="120"/>
        <end position="152"/>
    </location>
</feature>
<evidence type="ECO:0000256" key="3">
    <source>
        <dbReference type="ARBA" id="ARBA00023043"/>
    </source>
</evidence>
<feature type="compositionally biased region" description="Polar residues" evidence="8">
    <location>
        <begin position="35"/>
        <end position="45"/>
    </location>
</feature>
<evidence type="ECO:0000313" key="10">
    <source>
        <dbReference type="Proteomes" id="UP000481153"/>
    </source>
</evidence>
<dbReference type="Gene3D" id="1.25.40.20">
    <property type="entry name" value="Ankyrin repeat-containing domain"/>
    <property type="match status" value="2"/>
</dbReference>
<evidence type="ECO:0000313" key="9">
    <source>
        <dbReference type="EMBL" id="KAF0724416.1"/>
    </source>
</evidence>
<feature type="repeat" description="TPR" evidence="7">
    <location>
        <begin position="486"/>
        <end position="519"/>
    </location>
</feature>
<evidence type="ECO:0000256" key="5">
    <source>
        <dbReference type="ARBA" id="ARBA00038259"/>
    </source>
</evidence>
<keyword evidence="7" id="KW-0802">TPR repeat</keyword>
<dbReference type="PROSITE" id="PS50297">
    <property type="entry name" value="ANK_REP_REGION"/>
    <property type="match status" value="2"/>
</dbReference>